<organism evidence="8 9">
    <name type="scientific">Paracoccus alkenifer</name>
    <dbReference type="NCBI Taxonomy" id="65735"/>
    <lineage>
        <taxon>Bacteria</taxon>
        <taxon>Pseudomonadati</taxon>
        <taxon>Pseudomonadota</taxon>
        <taxon>Alphaproteobacteria</taxon>
        <taxon>Rhodobacterales</taxon>
        <taxon>Paracoccaceae</taxon>
        <taxon>Paracoccus</taxon>
    </lineage>
</organism>
<evidence type="ECO:0000313" key="9">
    <source>
        <dbReference type="Proteomes" id="UP000199125"/>
    </source>
</evidence>
<dbReference type="GO" id="GO:0046872">
    <property type="term" value="F:metal ion binding"/>
    <property type="evidence" value="ECO:0007669"/>
    <property type="project" value="UniProtKB-KW"/>
</dbReference>
<dbReference type="InterPro" id="IPR045854">
    <property type="entry name" value="NO2/SO3_Rdtase_4Fe4S_sf"/>
</dbReference>
<dbReference type="Gene3D" id="3.90.480.10">
    <property type="entry name" value="Sulfite Reductase Hemoprotein,Domain 2"/>
    <property type="match status" value="1"/>
</dbReference>
<accession>A0A1H6JKB9</accession>
<dbReference type="Pfam" id="PF03460">
    <property type="entry name" value="NIR_SIR_ferr"/>
    <property type="match status" value="1"/>
</dbReference>
<dbReference type="Proteomes" id="UP000199125">
    <property type="component" value="Unassembled WGS sequence"/>
</dbReference>
<keyword evidence="4" id="KW-0560">Oxidoreductase</keyword>
<dbReference type="NCBIfam" id="TIGR02435">
    <property type="entry name" value="CobG"/>
    <property type="match status" value="1"/>
</dbReference>
<dbReference type="SUPFAM" id="SSF56014">
    <property type="entry name" value="Nitrite and sulphite reductase 4Fe-4S domain-like"/>
    <property type="match status" value="1"/>
</dbReference>
<keyword evidence="6" id="KW-0411">Iron-sulfur</keyword>
<keyword evidence="3" id="KW-0479">Metal-binding</keyword>
<dbReference type="PROSITE" id="PS00365">
    <property type="entry name" value="NIR_SIR"/>
    <property type="match status" value="1"/>
</dbReference>
<keyword evidence="5" id="KW-0408">Iron</keyword>
<evidence type="ECO:0000259" key="7">
    <source>
        <dbReference type="Pfam" id="PF03460"/>
    </source>
</evidence>
<keyword evidence="1" id="KW-0004">4Fe-4S</keyword>
<dbReference type="GO" id="GO:0051539">
    <property type="term" value="F:4 iron, 4 sulfur cluster binding"/>
    <property type="evidence" value="ECO:0007669"/>
    <property type="project" value="UniProtKB-KW"/>
</dbReference>
<evidence type="ECO:0000256" key="4">
    <source>
        <dbReference type="ARBA" id="ARBA00023002"/>
    </source>
</evidence>
<reference evidence="9" key="1">
    <citation type="submission" date="2016-10" db="EMBL/GenBank/DDBJ databases">
        <authorList>
            <person name="Varghese N."/>
            <person name="Submissions S."/>
        </authorList>
    </citation>
    <scope>NUCLEOTIDE SEQUENCE [LARGE SCALE GENOMIC DNA]</scope>
    <source>
        <strain evidence="9">DSM 11593</strain>
    </source>
</reference>
<dbReference type="PANTHER" id="PTHR32439">
    <property type="entry name" value="FERREDOXIN--NITRITE REDUCTASE, CHLOROPLASTIC"/>
    <property type="match status" value="1"/>
</dbReference>
<dbReference type="InterPro" id="IPR012798">
    <property type="entry name" value="Cbl_synth_CobG-like"/>
</dbReference>
<evidence type="ECO:0000256" key="3">
    <source>
        <dbReference type="ARBA" id="ARBA00022723"/>
    </source>
</evidence>
<feature type="domain" description="Nitrite/Sulfite reductase ferredoxin-like" evidence="7">
    <location>
        <begin position="38"/>
        <end position="103"/>
    </location>
</feature>
<dbReference type="PANTHER" id="PTHR32439:SF9">
    <property type="entry name" value="BLR3264 PROTEIN"/>
    <property type="match status" value="1"/>
</dbReference>
<dbReference type="STRING" id="65735.SAMN04488075_0270"/>
<protein>
    <submittedName>
        <fullName evidence="8">Precorrin-3B synthase</fullName>
    </submittedName>
</protein>
<dbReference type="InterPro" id="IPR051329">
    <property type="entry name" value="NIR_SIR_4Fe-4S"/>
</dbReference>
<evidence type="ECO:0000256" key="1">
    <source>
        <dbReference type="ARBA" id="ARBA00022485"/>
    </source>
</evidence>
<gene>
    <name evidence="8" type="ORF">SAMN04488075_0270</name>
</gene>
<dbReference type="InterPro" id="IPR006066">
    <property type="entry name" value="NO2/SO3_Rdtase_FeS/sirohaem_BS"/>
</dbReference>
<dbReference type="AlphaFoldDB" id="A0A1H6JKB9"/>
<keyword evidence="9" id="KW-1185">Reference proteome</keyword>
<dbReference type="GO" id="GO:0016491">
    <property type="term" value="F:oxidoreductase activity"/>
    <property type="evidence" value="ECO:0007669"/>
    <property type="project" value="UniProtKB-KW"/>
</dbReference>
<evidence type="ECO:0000256" key="2">
    <source>
        <dbReference type="ARBA" id="ARBA00022617"/>
    </source>
</evidence>
<proteinExistence type="predicted"/>
<evidence type="ECO:0000256" key="5">
    <source>
        <dbReference type="ARBA" id="ARBA00023004"/>
    </source>
</evidence>
<dbReference type="InterPro" id="IPR005117">
    <property type="entry name" value="NiRdtase/SiRdtase_haem-b_fer"/>
</dbReference>
<dbReference type="GO" id="GO:0020037">
    <property type="term" value="F:heme binding"/>
    <property type="evidence" value="ECO:0007669"/>
    <property type="project" value="InterPro"/>
</dbReference>
<dbReference type="EMBL" id="FNXG01000001">
    <property type="protein sequence ID" value="SEH59672.1"/>
    <property type="molecule type" value="Genomic_DNA"/>
</dbReference>
<sequence length="392" mass="39726">MSEVRGGAAPVSCGDSPGVFGPERSPVVQGWCPGALRPMASGDGLVVRVRPPGGRLTQAQAAGLAALAGAHGSGVIDLSSRANLQLRGVREGSHAALVEGLRALGLVDASVAAEARRNIVVTPFTDAAADALAAELAEALAAASDLALPGKFGFAVDTGARPVLRGVSADVRIERLGEALLLRADGLDVGRLTSDPVADMLALARWFLRAGGAPRGRGRMAALVARCRPEGSEVVPAEPAPEPVPGLVAQGALVGLAFGQMQAGTLAALAAVGPIRATPWRMLLVEGVSVLPRLQGLITDPADPLRRVVACTGAPHCPQALGPTRALARALAPQLPPGCLLHVSGCAKGCAHPRTADLTLVARGRGYDLVRAGRAADPAFLSYPGTPDALPI</sequence>
<name>A0A1H6JKB9_9RHOB</name>
<dbReference type="InterPro" id="IPR036136">
    <property type="entry name" value="Nit/Sulf_reduc_fer-like_dom_sf"/>
</dbReference>
<evidence type="ECO:0000313" key="8">
    <source>
        <dbReference type="EMBL" id="SEH59672.1"/>
    </source>
</evidence>
<dbReference type="Gene3D" id="3.30.413.10">
    <property type="entry name" value="Sulfite Reductase Hemoprotein, domain 1"/>
    <property type="match status" value="2"/>
</dbReference>
<keyword evidence="2" id="KW-0349">Heme</keyword>
<dbReference type="SUPFAM" id="SSF55124">
    <property type="entry name" value="Nitrite/Sulfite reductase N-terminal domain-like"/>
    <property type="match status" value="2"/>
</dbReference>
<evidence type="ECO:0000256" key="6">
    <source>
        <dbReference type="ARBA" id="ARBA00023014"/>
    </source>
</evidence>